<dbReference type="AlphaFoldDB" id="I7ZC56"/>
<evidence type="ECO:0000256" key="4">
    <source>
        <dbReference type="ARBA" id="ARBA00022519"/>
    </source>
</evidence>
<evidence type="ECO:0000256" key="5">
    <source>
        <dbReference type="ARBA" id="ARBA00022645"/>
    </source>
</evidence>
<dbReference type="GO" id="GO:0005886">
    <property type="term" value="C:plasma membrane"/>
    <property type="evidence" value="ECO:0007669"/>
    <property type="project" value="UniProtKB-SubCell"/>
</dbReference>
<dbReference type="InterPro" id="IPR001460">
    <property type="entry name" value="PCN-bd_Tpept"/>
</dbReference>
<evidence type="ECO:0000313" key="19">
    <source>
        <dbReference type="Proteomes" id="UP000003704"/>
    </source>
</evidence>
<keyword evidence="13 14" id="KW-0961">Cell wall biogenesis/degradation</keyword>
<dbReference type="Pfam" id="PF00905">
    <property type="entry name" value="Transpeptidase"/>
    <property type="match status" value="1"/>
</dbReference>
<proteinExistence type="inferred from homology"/>
<feature type="domain" description="Penicillin-binding protein transpeptidase" evidence="16">
    <location>
        <begin position="268"/>
        <end position="611"/>
    </location>
</feature>
<comment type="similarity">
    <text evidence="14">Belongs to the transpeptidase family. MrdA subfamily.</text>
</comment>
<accession>I7ZC56</accession>
<keyword evidence="6 14" id="KW-0645">Protease</keyword>
<evidence type="ECO:0000256" key="3">
    <source>
        <dbReference type="ARBA" id="ARBA00022475"/>
    </source>
</evidence>
<feature type="transmembrane region" description="Helical" evidence="14">
    <location>
        <begin position="21"/>
        <end position="40"/>
    </location>
</feature>
<keyword evidence="11 14" id="KW-1133">Transmembrane helix</keyword>
<dbReference type="PANTHER" id="PTHR30627">
    <property type="entry name" value="PEPTIDOGLYCAN D,D-TRANSPEPTIDASE"/>
    <property type="match status" value="1"/>
</dbReference>
<dbReference type="SUPFAM" id="SSF56601">
    <property type="entry name" value="beta-lactamase/transpeptidase-like"/>
    <property type="match status" value="1"/>
</dbReference>
<dbReference type="EC" id="3.4.16.4" evidence="14"/>
<keyword evidence="12 14" id="KW-0472">Membrane</keyword>
<evidence type="ECO:0000259" key="17">
    <source>
        <dbReference type="Pfam" id="PF03717"/>
    </source>
</evidence>
<evidence type="ECO:0000256" key="13">
    <source>
        <dbReference type="ARBA" id="ARBA00023316"/>
    </source>
</evidence>
<dbReference type="GO" id="GO:0008360">
    <property type="term" value="P:regulation of cell shape"/>
    <property type="evidence" value="ECO:0007669"/>
    <property type="project" value="UniProtKB-KW"/>
</dbReference>
<feature type="compositionally biased region" description="Low complexity" evidence="15">
    <location>
        <begin position="624"/>
        <end position="634"/>
    </location>
</feature>
<dbReference type="InterPro" id="IPR012338">
    <property type="entry name" value="Beta-lactam/transpept-like"/>
</dbReference>
<gene>
    <name evidence="14" type="primary">mrdA</name>
    <name evidence="18" type="ORF">WQQ_28440</name>
</gene>
<protein>
    <recommendedName>
        <fullName evidence="14">Peptidoglycan D,D-transpeptidase MrdA</fullName>
        <ecNumber evidence="14">3.4.16.4</ecNumber>
    </recommendedName>
    <alternativeName>
        <fullName evidence="14">Penicillin-binding protein 2</fullName>
        <shortName evidence="14">PBP-2</shortName>
    </alternativeName>
</protein>
<evidence type="ECO:0000256" key="2">
    <source>
        <dbReference type="ARBA" id="ARBA00004236"/>
    </source>
</evidence>
<name>I7ZC56_9GAMM</name>
<dbReference type="GO" id="GO:0009252">
    <property type="term" value="P:peptidoglycan biosynthetic process"/>
    <property type="evidence" value="ECO:0007669"/>
    <property type="project" value="UniProtKB-UniRule"/>
</dbReference>
<dbReference type="InterPro" id="IPR050515">
    <property type="entry name" value="Beta-lactam/transpept"/>
</dbReference>
<dbReference type="Gene3D" id="3.30.1390.30">
    <property type="entry name" value="Penicillin-binding protein 2a, domain 3"/>
    <property type="match status" value="1"/>
</dbReference>
<dbReference type="InterPro" id="IPR017790">
    <property type="entry name" value="Penicillin-binding_protein_2"/>
</dbReference>
<comment type="caution">
    <text evidence="14">Lacks conserved residue(s) required for the propagation of feature annotation.</text>
</comment>
<evidence type="ECO:0000256" key="12">
    <source>
        <dbReference type="ARBA" id="ARBA00023136"/>
    </source>
</evidence>
<evidence type="ECO:0000256" key="10">
    <source>
        <dbReference type="ARBA" id="ARBA00022984"/>
    </source>
</evidence>
<dbReference type="SUPFAM" id="SSF56519">
    <property type="entry name" value="Penicillin binding protein dimerisation domain"/>
    <property type="match status" value="1"/>
</dbReference>
<comment type="function">
    <text evidence="14">Catalyzes cross-linking of the peptidoglycan cell wall.</text>
</comment>
<keyword evidence="9 14" id="KW-0133">Cell shape</keyword>
<dbReference type="GO" id="GO:0008658">
    <property type="term" value="F:penicillin binding"/>
    <property type="evidence" value="ECO:0007669"/>
    <property type="project" value="UniProtKB-UniRule"/>
</dbReference>
<dbReference type="OrthoDB" id="9766847at2"/>
<dbReference type="InterPro" id="IPR036138">
    <property type="entry name" value="PBP_dimer_sf"/>
</dbReference>
<evidence type="ECO:0000256" key="1">
    <source>
        <dbReference type="ARBA" id="ARBA00004167"/>
    </source>
</evidence>
<feature type="region of interest" description="Disordered" evidence="15">
    <location>
        <begin position="624"/>
        <end position="673"/>
    </location>
</feature>
<keyword evidence="8 14" id="KW-0378">Hydrolase</keyword>
<keyword evidence="19" id="KW-1185">Reference proteome</keyword>
<dbReference type="HAMAP" id="MF_02081">
    <property type="entry name" value="MrdA_transpept"/>
    <property type="match status" value="1"/>
</dbReference>
<dbReference type="Gene3D" id="3.40.710.10">
    <property type="entry name" value="DD-peptidase/beta-lactamase superfamily"/>
    <property type="match status" value="1"/>
</dbReference>
<organism evidence="18 19">
    <name type="scientific">Hydrocarboniphaga effusa AP103</name>
    <dbReference type="NCBI Taxonomy" id="1172194"/>
    <lineage>
        <taxon>Bacteria</taxon>
        <taxon>Pseudomonadati</taxon>
        <taxon>Pseudomonadota</taxon>
        <taxon>Gammaproteobacteria</taxon>
        <taxon>Nevskiales</taxon>
        <taxon>Nevskiaceae</taxon>
        <taxon>Hydrocarboniphaga</taxon>
    </lineage>
</organism>
<reference evidence="18 19" key="1">
    <citation type="journal article" date="2012" name="J. Bacteriol.">
        <title>Genome Sequence of n-Alkane-Degrading Hydrocarboniphaga effusa Strain AP103T (ATCC BAA-332T).</title>
        <authorList>
            <person name="Chang H.K."/>
            <person name="Zylstra G.J."/>
            <person name="Chae J.C."/>
        </authorList>
    </citation>
    <scope>NUCLEOTIDE SEQUENCE [LARGE SCALE GENOMIC DNA]</scope>
    <source>
        <strain evidence="18 19">AP103</strain>
    </source>
</reference>
<sequence length="673" mass="73124">MSRHDKIKDLYREKQTFGARTLVAAIACLAMAALLLFRLFNLQVLQQDYYATRADQNRMRLSAVAPVRGLIYDRNGAVLAQNTPAFVLEIVPEQITGKLDDTLKRLSKLVHLDDTEIARFKDRVRKSPRYRGVPLRTNLSLEEVARFEVNRYDFDGVDVTAGLTRSYPLAGTAAHVVGYVGGITEDEYKGVAEASYRGLSQIGKVGIEKSHENELRGEPGAKVIEANAYGRPLRELDYQQGTPGRNLVLSLDAKVQLVAETALGDYNGAVIAIDPRNGEVIAMVSKPGFNPHLFGEGIDAKTYKALLADPARPLYNRALQGTYPPGSTIKPFMALAGLEYDVVDAHHHEFCGGQMSLPNSSRKYRCWRRSGHGSLDMAGAVARSCDIYFYNVAINLGIDRIHSFLDQFGLGRSTEIDLPLEKGGLLPSREWKQRVRKEGWYPGETLNVGIGQGYMSVTPMQLAQITARMAMRGGGFRPHLVRGIQDPITLETREIAPEPLDPILNKHKADWETVVYAMQQVTQTQGGTGFSVFKDAPYTVAGKSGSAQVAGLKQDEKVAPTQESLPLHLRDHALFIAFAPADNPQIAVGLIAEHGGHGASVAGPVARQIMDQYLLGEIRYRPPGSAAGTPTPAVAAPPLPPGSAPSNPDGEEEDDIVPPAPAAPASGANPTVQ</sequence>
<keyword evidence="10 14" id="KW-0573">Peptidoglycan synthesis</keyword>
<evidence type="ECO:0000256" key="15">
    <source>
        <dbReference type="SAM" id="MobiDB-lite"/>
    </source>
</evidence>
<evidence type="ECO:0000256" key="9">
    <source>
        <dbReference type="ARBA" id="ARBA00022960"/>
    </source>
</evidence>
<comment type="pathway">
    <text evidence="14">Cell wall biogenesis; peptidoglycan biosynthesis.</text>
</comment>
<evidence type="ECO:0000256" key="14">
    <source>
        <dbReference type="HAMAP-Rule" id="MF_02081"/>
    </source>
</evidence>
<evidence type="ECO:0000256" key="6">
    <source>
        <dbReference type="ARBA" id="ARBA00022670"/>
    </source>
</evidence>
<dbReference type="Gene3D" id="3.90.1310.10">
    <property type="entry name" value="Penicillin-binding protein 2a (Domain 2)"/>
    <property type="match status" value="1"/>
</dbReference>
<dbReference type="STRING" id="1172194.WQQ_28440"/>
<dbReference type="EMBL" id="AKGD01000002">
    <property type="protein sequence ID" value="EIT69262.1"/>
    <property type="molecule type" value="Genomic_DNA"/>
</dbReference>
<comment type="subcellular location">
    <subcellularLocation>
        <location evidence="14">Cell inner membrane</location>
        <topology evidence="14">Single-pass membrane protein</topology>
    </subcellularLocation>
    <subcellularLocation>
        <location evidence="2">Cell membrane</location>
    </subcellularLocation>
    <subcellularLocation>
        <location evidence="1">Membrane</location>
        <topology evidence="1">Single-pass membrane protein</topology>
    </subcellularLocation>
</comment>
<keyword evidence="3 14" id="KW-1003">Cell membrane</keyword>
<comment type="caution">
    <text evidence="18">The sequence shown here is derived from an EMBL/GenBank/DDBJ whole genome shotgun (WGS) entry which is preliminary data.</text>
</comment>
<evidence type="ECO:0000256" key="7">
    <source>
        <dbReference type="ARBA" id="ARBA00022692"/>
    </source>
</evidence>
<evidence type="ECO:0000256" key="11">
    <source>
        <dbReference type="ARBA" id="ARBA00022989"/>
    </source>
</evidence>
<evidence type="ECO:0000256" key="8">
    <source>
        <dbReference type="ARBA" id="ARBA00022801"/>
    </source>
</evidence>
<dbReference type="InterPro" id="IPR005311">
    <property type="entry name" value="PBP_dimer"/>
</dbReference>
<dbReference type="Proteomes" id="UP000003704">
    <property type="component" value="Unassembled WGS sequence"/>
</dbReference>
<evidence type="ECO:0000313" key="18">
    <source>
        <dbReference type="EMBL" id="EIT69262.1"/>
    </source>
</evidence>
<feature type="active site" description="Acyl-ester intermediate" evidence="14">
    <location>
        <position position="327"/>
    </location>
</feature>
<dbReference type="RefSeq" id="WP_007185785.1">
    <property type="nucleotide sequence ID" value="NZ_AKGD01000002.1"/>
</dbReference>
<dbReference type="GO" id="GO:0006508">
    <property type="term" value="P:proteolysis"/>
    <property type="evidence" value="ECO:0007669"/>
    <property type="project" value="UniProtKB-KW"/>
</dbReference>
<comment type="catalytic activity">
    <reaction evidence="14">
        <text>Preferential cleavage: (Ac)2-L-Lys-D-Ala-|-D-Ala. Also transpeptidation of peptidyl-alanyl moieties that are N-acyl substituents of D-alanine.</text>
        <dbReference type="EC" id="3.4.16.4"/>
    </reaction>
</comment>
<dbReference type="GO" id="GO:0009002">
    <property type="term" value="F:serine-type D-Ala-D-Ala carboxypeptidase activity"/>
    <property type="evidence" value="ECO:0007669"/>
    <property type="project" value="UniProtKB-UniRule"/>
</dbReference>
<dbReference type="PANTHER" id="PTHR30627:SF2">
    <property type="entry name" value="PEPTIDOGLYCAN D,D-TRANSPEPTIDASE MRDA"/>
    <property type="match status" value="1"/>
</dbReference>
<dbReference type="Pfam" id="PF03717">
    <property type="entry name" value="PBP_dimer"/>
    <property type="match status" value="1"/>
</dbReference>
<dbReference type="UniPathway" id="UPA00219"/>
<dbReference type="GO" id="GO:0071555">
    <property type="term" value="P:cell wall organization"/>
    <property type="evidence" value="ECO:0007669"/>
    <property type="project" value="UniProtKB-KW"/>
</dbReference>
<keyword evidence="4 14" id="KW-0997">Cell inner membrane</keyword>
<feature type="domain" description="Penicillin-binding protein dimerisation" evidence="17">
    <location>
        <begin position="65"/>
        <end position="236"/>
    </location>
</feature>
<dbReference type="NCBIfam" id="TIGR03423">
    <property type="entry name" value="pbp2_mrdA"/>
    <property type="match status" value="1"/>
</dbReference>
<evidence type="ECO:0000259" key="16">
    <source>
        <dbReference type="Pfam" id="PF00905"/>
    </source>
</evidence>
<dbReference type="PATRIC" id="fig|1172194.4.peg.2752"/>
<keyword evidence="7 14" id="KW-0812">Transmembrane</keyword>
<dbReference type="GO" id="GO:0071972">
    <property type="term" value="F:peptidoglycan L,D-transpeptidase activity"/>
    <property type="evidence" value="ECO:0007669"/>
    <property type="project" value="TreeGrafter"/>
</dbReference>
<keyword evidence="5 14" id="KW-0121">Carboxypeptidase</keyword>